<sequence>MGRTGHHLTGLAAGLLVAAAGWHAFGASSLAAVPFGWSGGSAPDWLEIAHAEFSGSRQKWIRVSVIPHRTITHWWPLWLALALLVTVWPVHVPAIHLFASKTLEIGGVLRMALAGFTAGGVMHLLMDVPNPTGIPILTPLARSRWSLHWWKSGNALEPLAGMAMAAVAGAVLWMVAGPQGW</sequence>
<evidence type="ECO:0000313" key="3">
    <source>
        <dbReference type="Proteomes" id="UP000093129"/>
    </source>
</evidence>
<keyword evidence="1" id="KW-0472">Membrane</keyword>
<dbReference type="AlphaFoldDB" id="A0A1B9BZF5"/>
<evidence type="ECO:0000313" key="2">
    <source>
        <dbReference type="EMBL" id="OCB03096.1"/>
    </source>
</evidence>
<reference evidence="2 3" key="1">
    <citation type="submission" date="2016-07" db="EMBL/GenBank/DDBJ databases">
        <title>Draft genome of a psychrotolerant acidophile Acidithiobacillus ferrivorans strain YL15.</title>
        <authorList>
            <person name="Peng T."/>
            <person name="Ma L."/>
            <person name="Nan M."/>
            <person name="An N."/>
            <person name="Wang M."/>
            <person name="Qiu G."/>
            <person name="Zeng W."/>
        </authorList>
    </citation>
    <scope>NUCLEOTIDE SEQUENCE [LARGE SCALE GENOMIC DNA]</scope>
    <source>
        <strain evidence="2 3">YL15</strain>
    </source>
</reference>
<protein>
    <recommendedName>
        <fullName evidence="4">Membrane-bound metal-dependent hydrolase</fullName>
    </recommendedName>
</protein>
<dbReference type="Pfam" id="PF04307">
    <property type="entry name" value="YdjM"/>
    <property type="match status" value="1"/>
</dbReference>
<name>A0A1B9BZF5_9PROT</name>
<keyword evidence="1" id="KW-1133">Transmembrane helix</keyword>
<keyword evidence="1" id="KW-0812">Transmembrane</keyword>
<dbReference type="EMBL" id="MASQ01000078">
    <property type="protein sequence ID" value="OCB03096.1"/>
    <property type="molecule type" value="Genomic_DNA"/>
</dbReference>
<feature type="transmembrane region" description="Helical" evidence="1">
    <location>
        <begin position="75"/>
        <end position="95"/>
    </location>
</feature>
<feature type="transmembrane region" description="Helical" evidence="1">
    <location>
        <begin position="159"/>
        <end position="176"/>
    </location>
</feature>
<comment type="caution">
    <text evidence="2">The sequence shown here is derived from an EMBL/GenBank/DDBJ whole genome shotgun (WGS) entry which is preliminary data.</text>
</comment>
<evidence type="ECO:0000256" key="1">
    <source>
        <dbReference type="SAM" id="Phobius"/>
    </source>
</evidence>
<organism evidence="2 3">
    <name type="scientific">Acidithiobacillus ferrivorans</name>
    <dbReference type="NCBI Taxonomy" id="160808"/>
    <lineage>
        <taxon>Bacteria</taxon>
        <taxon>Pseudomonadati</taxon>
        <taxon>Pseudomonadota</taxon>
        <taxon>Acidithiobacillia</taxon>
        <taxon>Acidithiobacillales</taxon>
        <taxon>Acidithiobacillaceae</taxon>
        <taxon>Acidithiobacillus</taxon>
    </lineage>
</organism>
<dbReference type="Proteomes" id="UP000093129">
    <property type="component" value="Unassembled WGS sequence"/>
</dbReference>
<feature type="transmembrane region" description="Helical" evidence="1">
    <location>
        <begin position="107"/>
        <end position="126"/>
    </location>
</feature>
<dbReference type="InterPro" id="IPR007404">
    <property type="entry name" value="YdjM-like"/>
</dbReference>
<accession>A0A1B9BZF5</accession>
<proteinExistence type="predicted"/>
<evidence type="ECO:0008006" key="4">
    <source>
        <dbReference type="Google" id="ProtNLM"/>
    </source>
</evidence>
<gene>
    <name evidence="2" type="ORF">BBC27_09615</name>
</gene>